<evidence type="ECO:0000313" key="2">
    <source>
        <dbReference type="EMBL" id="PZO73504.1"/>
    </source>
</evidence>
<feature type="region of interest" description="Disordered" evidence="1">
    <location>
        <begin position="1"/>
        <end position="30"/>
    </location>
</feature>
<reference evidence="2 3" key="1">
    <citation type="submission" date="2017-08" db="EMBL/GenBank/DDBJ databases">
        <title>Infants hospitalized years apart are colonized by the same room-sourced microbial strains.</title>
        <authorList>
            <person name="Brooks B."/>
            <person name="Olm M.R."/>
            <person name="Firek B.A."/>
            <person name="Baker R."/>
            <person name="Thomas B.C."/>
            <person name="Morowitz M.J."/>
            <person name="Banfield J.F."/>
        </authorList>
    </citation>
    <scope>NUCLEOTIDE SEQUENCE [LARGE SCALE GENOMIC DNA]</scope>
    <source>
        <strain evidence="2">S2_018_000_R3_119</strain>
    </source>
</reference>
<protein>
    <submittedName>
        <fullName evidence="2">DUF721 domain-containing protein</fullName>
    </submittedName>
</protein>
<comment type="caution">
    <text evidence="2">The sequence shown here is derived from an EMBL/GenBank/DDBJ whole genome shotgun (WGS) entry which is preliminary data.</text>
</comment>
<dbReference type="PIRSF" id="PIRSF032064">
    <property type="entry name" value="UCP032064"/>
    <property type="match status" value="1"/>
</dbReference>
<dbReference type="Proteomes" id="UP000249555">
    <property type="component" value="Unassembled WGS sequence"/>
</dbReference>
<dbReference type="AlphaFoldDB" id="A0A2W4YUV0"/>
<name>A0A2W4YUV0_9SPHN</name>
<sequence>MSKPSGPSPKPPAPRRVKGKTDPDAPRENRSRAVAELLPAIGGAAFRRFGFVQSSIVSRWPEIVGAKLAGASIPESIRFPVGKKQDGVLTLTVRGAHAPMMQHIAPEIIERVNRFFGYAAIVKVAIRQGEVAAPVPRKAPPSIRPVPVDLGASLKGIADPELRAVLESLAAGVASTHGLPRIT</sequence>
<dbReference type="InterPro" id="IPR010593">
    <property type="entry name" value="DUF1159"/>
</dbReference>
<organism evidence="2 3">
    <name type="scientific">Sphingomonas taxi</name>
    <dbReference type="NCBI Taxonomy" id="1549858"/>
    <lineage>
        <taxon>Bacteria</taxon>
        <taxon>Pseudomonadati</taxon>
        <taxon>Pseudomonadota</taxon>
        <taxon>Alphaproteobacteria</taxon>
        <taxon>Sphingomonadales</taxon>
        <taxon>Sphingomonadaceae</taxon>
        <taxon>Sphingomonas</taxon>
    </lineage>
</organism>
<dbReference type="EMBL" id="QFMX01000008">
    <property type="protein sequence ID" value="PZO73504.1"/>
    <property type="molecule type" value="Genomic_DNA"/>
</dbReference>
<feature type="compositionally biased region" description="Pro residues" evidence="1">
    <location>
        <begin position="1"/>
        <end position="12"/>
    </location>
</feature>
<proteinExistence type="predicted"/>
<gene>
    <name evidence="2" type="ORF">DI640_10160</name>
</gene>
<evidence type="ECO:0000256" key="1">
    <source>
        <dbReference type="SAM" id="MobiDB-lite"/>
    </source>
</evidence>
<dbReference type="InterPro" id="IPR007922">
    <property type="entry name" value="DciA-like"/>
</dbReference>
<evidence type="ECO:0000313" key="3">
    <source>
        <dbReference type="Proteomes" id="UP000249555"/>
    </source>
</evidence>
<feature type="compositionally biased region" description="Basic and acidic residues" evidence="1">
    <location>
        <begin position="19"/>
        <end position="30"/>
    </location>
</feature>
<dbReference type="Pfam" id="PF05258">
    <property type="entry name" value="DciA"/>
    <property type="match status" value="1"/>
</dbReference>
<accession>A0A2W4YUV0</accession>